<gene>
    <name evidence="3" type="ORF">UG56_020390</name>
</gene>
<dbReference type="OrthoDB" id="9808397at2"/>
<protein>
    <submittedName>
        <fullName evidence="3">AAA family ATPase</fullName>
    </submittedName>
</protein>
<comment type="caution">
    <text evidence="3">The sequence shown here is derived from an EMBL/GenBank/DDBJ whole genome shotgun (WGS) entry which is preliminary data.</text>
</comment>
<dbReference type="AlphaFoldDB" id="A0A1J4N0C0"/>
<reference evidence="3" key="1">
    <citation type="submission" date="2016-10" db="EMBL/GenBank/DDBJ databases">
        <title>Draft Genome Sequence of Nocardioides luteus Strain BAFB, an Alkane-Degrading Bacterium Isolated from JP-7 Polluted Soil.</title>
        <authorList>
            <person name="Brown L."/>
            <person name="Ruiz O.N."/>
            <person name="Gunasekera T."/>
        </authorList>
    </citation>
    <scope>NUCLEOTIDE SEQUENCE [LARGE SCALE GENOMIC DNA]</scope>
    <source>
        <strain evidence="3">BAFB</strain>
    </source>
</reference>
<feature type="domain" description="ATPase AAA-3" evidence="1">
    <location>
        <begin position="64"/>
        <end position="194"/>
    </location>
</feature>
<name>A0A1J4N0C0_9ACTN</name>
<dbReference type="InterPro" id="IPR027417">
    <property type="entry name" value="P-loop_NTPase"/>
</dbReference>
<dbReference type="Gene3D" id="1.10.8.80">
    <property type="entry name" value="Magnesium chelatase subunit I, C-Terminal domain"/>
    <property type="match status" value="1"/>
</dbReference>
<dbReference type="PIRSF" id="PIRSF002849">
    <property type="entry name" value="AAA_ATPase_chaperone_MoxR_prd"/>
    <property type="match status" value="1"/>
</dbReference>
<sequence>MGPTADAPGAALTTTAPTLAPPSAEEIARAKEIVGRVSTAFSSRVVGQERLRTALLIALLSEGHVLLESVPGLAKTLAASTLSQTVKAQFSRIQCTPDLLPSDIIGTQVYDQRNHEFETQLGPVHANFVLLDEINRSSAKTQSAMLEAMQERQTSIAGHIHPLPRPFMVLATQNPIEEEGTYVLPHAQMDRFLLKEIVNYPSEGEELVVLERIEAGTLGPDHEETRPVADPDDVIWLQELTKRVYVDPAIKRYIVALVQATRNARQLLGPETGSYVEIGASPRASIAFLQASRAAALLLGRSYVTPEDVRELRHSILRHRLHLSFEALAEKVQPEMLVDALVRAVPSP</sequence>
<dbReference type="GO" id="GO:0016887">
    <property type="term" value="F:ATP hydrolysis activity"/>
    <property type="evidence" value="ECO:0007669"/>
    <property type="project" value="InterPro"/>
</dbReference>
<proteinExistence type="predicted"/>
<dbReference type="PANTHER" id="PTHR42759:SF1">
    <property type="entry name" value="MAGNESIUM-CHELATASE SUBUNIT CHLD"/>
    <property type="match status" value="1"/>
</dbReference>
<organism evidence="3 4">
    <name type="scientific">Nocardioides luteus</name>
    <dbReference type="NCBI Taxonomy" id="1844"/>
    <lineage>
        <taxon>Bacteria</taxon>
        <taxon>Bacillati</taxon>
        <taxon>Actinomycetota</taxon>
        <taxon>Actinomycetes</taxon>
        <taxon>Propionibacteriales</taxon>
        <taxon>Nocardioidaceae</taxon>
        <taxon>Nocardioides</taxon>
    </lineage>
</organism>
<dbReference type="PANTHER" id="PTHR42759">
    <property type="entry name" value="MOXR FAMILY PROTEIN"/>
    <property type="match status" value="1"/>
</dbReference>
<feature type="domain" description="ChlI/MoxR AAA lid" evidence="2">
    <location>
        <begin position="275"/>
        <end position="336"/>
    </location>
</feature>
<dbReference type="SUPFAM" id="SSF52540">
    <property type="entry name" value="P-loop containing nucleoside triphosphate hydrolases"/>
    <property type="match status" value="1"/>
</dbReference>
<dbReference type="InterPro" id="IPR011703">
    <property type="entry name" value="ATPase_AAA-3"/>
</dbReference>
<evidence type="ECO:0000259" key="2">
    <source>
        <dbReference type="Pfam" id="PF17863"/>
    </source>
</evidence>
<dbReference type="EMBL" id="JZDQ02000031">
    <property type="protein sequence ID" value="OIJ24971.1"/>
    <property type="molecule type" value="Genomic_DNA"/>
</dbReference>
<dbReference type="GO" id="GO:0005524">
    <property type="term" value="F:ATP binding"/>
    <property type="evidence" value="ECO:0007669"/>
    <property type="project" value="InterPro"/>
</dbReference>
<evidence type="ECO:0000259" key="1">
    <source>
        <dbReference type="Pfam" id="PF07726"/>
    </source>
</evidence>
<dbReference type="Pfam" id="PF17863">
    <property type="entry name" value="AAA_lid_2"/>
    <property type="match status" value="1"/>
</dbReference>
<accession>A0A1J4N0C0</accession>
<dbReference type="InterPro" id="IPR041628">
    <property type="entry name" value="ChlI/MoxR_AAA_lid"/>
</dbReference>
<dbReference type="STRING" id="1844.UG56_020390"/>
<dbReference type="Pfam" id="PF07726">
    <property type="entry name" value="AAA_3"/>
    <property type="match status" value="1"/>
</dbReference>
<dbReference type="Gene3D" id="3.40.50.300">
    <property type="entry name" value="P-loop containing nucleotide triphosphate hydrolases"/>
    <property type="match status" value="1"/>
</dbReference>
<keyword evidence="4" id="KW-1185">Reference proteome</keyword>
<dbReference type="InterPro" id="IPR050764">
    <property type="entry name" value="CbbQ/NirQ/NorQ/GpvN"/>
</dbReference>
<dbReference type="Proteomes" id="UP000033772">
    <property type="component" value="Unassembled WGS sequence"/>
</dbReference>
<evidence type="ECO:0000313" key="3">
    <source>
        <dbReference type="EMBL" id="OIJ24971.1"/>
    </source>
</evidence>
<evidence type="ECO:0000313" key="4">
    <source>
        <dbReference type="Proteomes" id="UP000033772"/>
    </source>
</evidence>